<dbReference type="Gene3D" id="2.30.42.10">
    <property type="match status" value="1"/>
</dbReference>
<dbReference type="EMBL" id="LWBR01000035">
    <property type="protein sequence ID" value="KZN95778.1"/>
    <property type="molecule type" value="Genomic_DNA"/>
</dbReference>
<dbReference type="PROSITE" id="PS51786">
    <property type="entry name" value="LON_PROTEOLYTIC"/>
    <property type="match status" value="1"/>
</dbReference>
<feature type="active site" evidence="1">
    <location>
        <position position="234"/>
    </location>
</feature>
<dbReference type="Pfam" id="PF13180">
    <property type="entry name" value="PDZ_2"/>
    <property type="match status" value="1"/>
</dbReference>
<feature type="transmembrane region" description="Helical" evidence="2">
    <location>
        <begin position="7"/>
        <end position="29"/>
    </location>
</feature>
<keyword evidence="6" id="KW-1185">Reference proteome</keyword>
<dbReference type="SUPFAM" id="SSF50156">
    <property type="entry name" value="PDZ domain-like"/>
    <property type="match status" value="1"/>
</dbReference>
<accession>A0A165X9P0</accession>
<dbReference type="SMART" id="SM00228">
    <property type="entry name" value="PDZ"/>
    <property type="match status" value="1"/>
</dbReference>
<keyword evidence="1" id="KW-0645">Protease</keyword>
<dbReference type="GO" id="GO:0004252">
    <property type="term" value="F:serine-type endopeptidase activity"/>
    <property type="evidence" value="ECO:0007669"/>
    <property type="project" value="UniProtKB-UniRule"/>
</dbReference>
<evidence type="ECO:0000313" key="5">
    <source>
        <dbReference type="EMBL" id="KZN95778.1"/>
    </source>
</evidence>
<keyword evidence="1" id="KW-0378">Hydrolase</keyword>
<evidence type="ECO:0000256" key="2">
    <source>
        <dbReference type="SAM" id="Phobius"/>
    </source>
</evidence>
<protein>
    <recommendedName>
        <fullName evidence="1">endopeptidase La</fullName>
        <ecNumber evidence="1">3.4.21.53</ecNumber>
    </recommendedName>
</protein>
<comment type="catalytic activity">
    <reaction evidence="1">
        <text>Hydrolysis of proteins in presence of ATP.</text>
        <dbReference type="EC" id="3.4.21.53"/>
    </reaction>
</comment>
<dbReference type="InterPro" id="IPR008269">
    <property type="entry name" value="Lon_proteolytic"/>
</dbReference>
<dbReference type="PANTHER" id="PTHR10046">
    <property type="entry name" value="ATP DEPENDENT LON PROTEASE FAMILY MEMBER"/>
    <property type="match status" value="1"/>
</dbReference>
<name>A0A165X9P0_9BACI</name>
<keyword evidence="2" id="KW-0812">Transmembrane</keyword>
<dbReference type="GO" id="GO:0005524">
    <property type="term" value="F:ATP binding"/>
    <property type="evidence" value="ECO:0007669"/>
    <property type="project" value="InterPro"/>
</dbReference>
<dbReference type="EC" id="3.4.21.53" evidence="1"/>
<evidence type="ECO:0000313" key="6">
    <source>
        <dbReference type="Proteomes" id="UP000076476"/>
    </source>
</evidence>
<proteinExistence type="inferred from homology"/>
<dbReference type="AlphaFoldDB" id="A0A165X9P0"/>
<dbReference type="Proteomes" id="UP000076476">
    <property type="component" value="Unassembled WGS sequence"/>
</dbReference>
<dbReference type="GO" id="GO:0004176">
    <property type="term" value="F:ATP-dependent peptidase activity"/>
    <property type="evidence" value="ECO:0007669"/>
    <property type="project" value="UniProtKB-UniRule"/>
</dbReference>
<evidence type="ECO:0000256" key="1">
    <source>
        <dbReference type="PROSITE-ProRule" id="PRU01122"/>
    </source>
</evidence>
<dbReference type="Pfam" id="PF05362">
    <property type="entry name" value="Lon_C"/>
    <property type="match status" value="1"/>
</dbReference>
<dbReference type="GO" id="GO:0006508">
    <property type="term" value="P:proteolysis"/>
    <property type="evidence" value="ECO:0007669"/>
    <property type="project" value="UniProtKB-KW"/>
</dbReference>
<keyword evidence="2" id="KW-1133">Transmembrane helix</keyword>
<dbReference type="GO" id="GO:0030163">
    <property type="term" value="P:protein catabolic process"/>
    <property type="evidence" value="ECO:0007669"/>
    <property type="project" value="InterPro"/>
</dbReference>
<organism evidence="5 6">
    <name type="scientific">Aeribacillus pallidus</name>
    <dbReference type="NCBI Taxonomy" id="33936"/>
    <lineage>
        <taxon>Bacteria</taxon>
        <taxon>Bacillati</taxon>
        <taxon>Bacillota</taxon>
        <taxon>Bacilli</taxon>
        <taxon>Bacillales</taxon>
        <taxon>Bacillaceae</taxon>
        <taxon>Aeribacillus</taxon>
    </lineage>
</organism>
<evidence type="ECO:0000259" key="3">
    <source>
        <dbReference type="PROSITE" id="PS50106"/>
    </source>
</evidence>
<dbReference type="SUPFAM" id="SSF54211">
    <property type="entry name" value="Ribosomal protein S5 domain 2-like"/>
    <property type="match status" value="1"/>
</dbReference>
<comment type="caution">
    <text evidence="5">The sequence shown here is derived from an EMBL/GenBank/DDBJ whole genome shotgun (WGS) entry which is preliminary data.</text>
</comment>
<sequence length="340" mass="37532">MKSKRIIISLIISIIVALSGSFIKLPYYITKPGLVNDLSNMIHVENGYKEEGSFSLTTVRFGRATLFTYLWAKMQNDYEIMPIQHVRQEDESDEEYIKRQIHIMEASQKAAIAIAYKEAGKKITIQNNGVTVLEVMKEVPAREKLKVGDRIVEADGMNIKTSEQFTDYLKGKKKGDHISLKINRDGKIIETSVELVQIPGYPNKTGLGVGVVTDKKLTTSPGITINTKDIGGPSAGLMMALEIYDQLTETDLTKGLEIAGTGTINEKGEIGPIGGISQKVIAADRAGIDIFFAPNENGKRGSDYEEALKTRDSIHSDMKIIPVDTFDDAVHYLETMRTSG</sequence>
<dbReference type="InterPro" id="IPR001478">
    <property type="entry name" value="PDZ"/>
</dbReference>
<dbReference type="NCBIfam" id="NF041438">
    <property type="entry name" value="SepM_fam_S16"/>
    <property type="match status" value="1"/>
</dbReference>
<dbReference type="RefSeq" id="WP_063388512.1">
    <property type="nucleotide sequence ID" value="NZ_LWBR01000035.1"/>
</dbReference>
<dbReference type="STRING" id="33936.AZI98_11930"/>
<dbReference type="Gene3D" id="3.30.230.10">
    <property type="match status" value="1"/>
</dbReference>
<feature type="domain" description="PDZ" evidence="3">
    <location>
        <begin position="100"/>
        <end position="186"/>
    </location>
</feature>
<dbReference type="InterPro" id="IPR014721">
    <property type="entry name" value="Ribsml_uS5_D2-typ_fold_subgr"/>
</dbReference>
<dbReference type="InterPro" id="IPR027065">
    <property type="entry name" value="Lon_Prtase"/>
</dbReference>
<dbReference type="InterPro" id="IPR036034">
    <property type="entry name" value="PDZ_sf"/>
</dbReference>
<gene>
    <name evidence="5" type="ORF">AZI98_11930</name>
</gene>
<dbReference type="OrthoDB" id="2356897at2"/>
<comment type="similarity">
    <text evidence="1">Belongs to the peptidase S16 family.</text>
</comment>
<evidence type="ECO:0000259" key="4">
    <source>
        <dbReference type="PROSITE" id="PS51786"/>
    </source>
</evidence>
<dbReference type="PROSITE" id="PS50106">
    <property type="entry name" value="PDZ"/>
    <property type="match status" value="1"/>
</dbReference>
<keyword evidence="1" id="KW-0720">Serine protease</keyword>
<feature type="active site" evidence="1">
    <location>
        <position position="279"/>
    </location>
</feature>
<feature type="domain" description="Lon proteolytic" evidence="4">
    <location>
        <begin position="229"/>
        <end position="336"/>
    </location>
</feature>
<dbReference type="InterPro" id="IPR020568">
    <property type="entry name" value="Ribosomal_Su5_D2-typ_SF"/>
</dbReference>
<reference evidence="5 6" key="1">
    <citation type="submission" date="2016-04" db="EMBL/GenBank/DDBJ databases">
        <title>Draft genome sequence of Aeribacillus pallidus 8m3 from petroleum reservoir.</title>
        <authorList>
            <person name="Poltaraus A.B."/>
            <person name="Nazina T.N."/>
            <person name="Tourova T.P."/>
            <person name="Malakho S.M."/>
            <person name="Korshunova A.V."/>
            <person name="Sokolova D.S."/>
        </authorList>
    </citation>
    <scope>NUCLEOTIDE SEQUENCE [LARGE SCALE GENOMIC DNA]</scope>
    <source>
        <strain evidence="5 6">8m3</strain>
    </source>
</reference>
<keyword evidence="2" id="KW-0472">Membrane</keyword>